<evidence type="ECO:0000313" key="10">
    <source>
        <dbReference type="Proteomes" id="UP000031307"/>
    </source>
</evidence>
<dbReference type="InterPro" id="IPR046373">
    <property type="entry name" value="Acyl-CoA_Oxase/DH_mid-dom_sf"/>
</dbReference>
<dbReference type="InterPro" id="IPR006089">
    <property type="entry name" value="Acyl-CoA_DH_CS"/>
</dbReference>
<reference evidence="9 10" key="1">
    <citation type="journal article" date="2014" name="Mol. Biol. Evol.">
        <title>Massive expansion of Ubiquitination-related gene families within the Chlamydiae.</title>
        <authorList>
            <person name="Domman D."/>
            <person name="Collingro A."/>
            <person name="Lagkouvardos I."/>
            <person name="Gehre L."/>
            <person name="Weinmaier T."/>
            <person name="Rattei T."/>
            <person name="Subtil A."/>
            <person name="Horn M."/>
        </authorList>
    </citation>
    <scope>NUCLEOTIDE SEQUENCE [LARGE SCALE GENOMIC DNA]</scope>
    <source>
        <strain evidence="9 10">OEW1</strain>
    </source>
</reference>
<dbReference type="InterPro" id="IPR013786">
    <property type="entry name" value="AcylCoA_DH/ox_N"/>
</dbReference>
<proteinExistence type="inferred from homology"/>
<comment type="cofactor">
    <cofactor evidence="1 5">
        <name>FAD</name>
        <dbReference type="ChEBI" id="CHEBI:57692"/>
    </cofactor>
</comment>
<dbReference type="Gene3D" id="2.40.110.10">
    <property type="entry name" value="Butyryl-CoA Dehydrogenase, subunit A, domain 2"/>
    <property type="match status" value="1"/>
</dbReference>
<comment type="caution">
    <text evidence="9">The sequence shown here is derived from an EMBL/GenBank/DDBJ whole genome shotgun (WGS) entry which is preliminary data.</text>
</comment>
<dbReference type="InterPro" id="IPR009075">
    <property type="entry name" value="AcylCo_DH/oxidase_C"/>
</dbReference>
<keyword evidence="4 5" id="KW-0274">FAD</keyword>
<dbReference type="FunFam" id="1.20.140.10:FF:000004">
    <property type="entry name" value="Acyl-CoA dehydrogenase FadE25"/>
    <property type="match status" value="1"/>
</dbReference>
<keyword evidence="5 9" id="KW-0560">Oxidoreductase</keyword>
<sequence>MEFGYTAEQIALKMECQKFAKEEIAENVRLLEEDLFVRQRLFEKMGQKGFFTLGLMLAEKKRDPFRLAIALKEISKVDAGIGVTMAVTNMVAEAIERYGSKQQQAKYLSAIKQGESVPASFALTEEQAGSDPKNIQTRAEVDLNNSDYFWINGSKRLITNGDLSGVLIVFAKTTEGISAFLIERGTPGMEVSKTEQKLGLLTANLVGLSFDKCRVHRNQLLGKLGEGLKIALGSLDSGRIGVAAQAIGIAEASYEAALHYSQVRKQFGKKICENQAIAFELADMHVKLSAAKLLLSKACWQRVQGISYTLAASEAKLYASEIANEIASEAMQIFGGYGYIKDYPLERYFRDARATTLYEGTSEIQRLVISRSILKEALIDQ</sequence>
<keyword evidence="3 5" id="KW-0285">Flavoprotein</keyword>
<dbReference type="InterPro" id="IPR036250">
    <property type="entry name" value="AcylCo_DH-like_C"/>
</dbReference>
<evidence type="ECO:0000256" key="1">
    <source>
        <dbReference type="ARBA" id="ARBA00001974"/>
    </source>
</evidence>
<dbReference type="Gene3D" id="1.10.540.10">
    <property type="entry name" value="Acyl-CoA dehydrogenase/oxidase, N-terminal domain"/>
    <property type="match status" value="1"/>
</dbReference>
<dbReference type="GO" id="GO:0050660">
    <property type="term" value="F:flavin adenine dinucleotide binding"/>
    <property type="evidence" value="ECO:0007669"/>
    <property type="project" value="InterPro"/>
</dbReference>
<evidence type="ECO:0000256" key="5">
    <source>
        <dbReference type="RuleBase" id="RU362125"/>
    </source>
</evidence>
<evidence type="ECO:0000256" key="2">
    <source>
        <dbReference type="ARBA" id="ARBA00009347"/>
    </source>
</evidence>
<dbReference type="EMBL" id="JSAM01000090">
    <property type="protein sequence ID" value="KIA77153.1"/>
    <property type="molecule type" value="Genomic_DNA"/>
</dbReference>
<feature type="domain" description="Acyl-CoA dehydrogenase/oxidase C-terminal" evidence="6">
    <location>
        <begin position="225"/>
        <end position="374"/>
    </location>
</feature>
<dbReference type="SUPFAM" id="SSF56645">
    <property type="entry name" value="Acyl-CoA dehydrogenase NM domain-like"/>
    <property type="match status" value="1"/>
</dbReference>
<dbReference type="RefSeq" id="WP_013925442.1">
    <property type="nucleotide sequence ID" value="NZ_JSAM01000090.1"/>
</dbReference>
<dbReference type="SUPFAM" id="SSF47203">
    <property type="entry name" value="Acyl-CoA dehydrogenase C-terminal domain-like"/>
    <property type="match status" value="1"/>
</dbReference>
<dbReference type="EC" id="1.3.99.-" evidence="9"/>
<evidence type="ECO:0000259" key="7">
    <source>
        <dbReference type="Pfam" id="PF02770"/>
    </source>
</evidence>
<dbReference type="OMA" id="NYDKMGV"/>
<dbReference type="AlphaFoldDB" id="A0A0C1EAS9"/>
<feature type="domain" description="Acyl-CoA dehydrogenase/oxidase N-terminal" evidence="8">
    <location>
        <begin position="6"/>
        <end position="115"/>
    </location>
</feature>
<protein>
    <submittedName>
        <fullName evidence="9">Acyl-CoA dehydrogenase</fullName>
        <ecNumber evidence="9">1.3.99.-</ecNumber>
    </submittedName>
</protein>
<organism evidence="9 10">
    <name type="scientific">Parachlamydia acanthamoebae</name>
    <dbReference type="NCBI Taxonomy" id="83552"/>
    <lineage>
        <taxon>Bacteria</taxon>
        <taxon>Pseudomonadati</taxon>
        <taxon>Chlamydiota</taxon>
        <taxon>Chlamydiia</taxon>
        <taxon>Parachlamydiales</taxon>
        <taxon>Parachlamydiaceae</taxon>
        <taxon>Parachlamydia</taxon>
    </lineage>
</organism>
<feature type="domain" description="Acyl-CoA oxidase/dehydrogenase middle" evidence="7">
    <location>
        <begin position="120"/>
        <end position="213"/>
    </location>
</feature>
<dbReference type="InterPro" id="IPR009100">
    <property type="entry name" value="AcylCoA_DH/oxidase_NM_dom_sf"/>
</dbReference>
<dbReference type="Pfam" id="PF02770">
    <property type="entry name" value="Acyl-CoA_dh_M"/>
    <property type="match status" value="1"/>
</dbReference>
<evidence type="ECO:0000259" key="8">
    <source>
        <dbReference type="Pfam" id="PF02771"/>
    </source>
</evidence>
<evidence type="ECO:0000259" key="6">
    <source>
        <dbReference type="Pfam" id="PF00441"/>
    </source>
</evidence>
<evidence type="ECO:0000256" key="3">
    <source>
        <dbReference type="ARBA" id="ARBA00022630"/>
    </source>
</evidence>
<dbReference type="PATRIC" id="fig|83552.4.peg.1745"/>
<dbReference type="InterPro" id="IPR006091">
    <property type="entry name" value="Acyl-CoA_Oxase/DH_mid-dom"/>
</dbReference>
<dbReference type="PANTHER" id="PTHR43884">
    <property type="entry name" value="ACYL-COA DEHYDROGENASE"/>
    <property type="match status" value="1"/>
</dbReference>
<dbReference type="Proteomes" id="UP000031307">
    <property type="component" value="Unassembled WGS sequence"/>
</dbReference>
<dbReference type="GO" id="GO:0003995">
    <property type="term" value="F:acyl-CoA dehydrogenase activity"/>
    <property type="evidence" value="ECO:0007669"/>
    <property type="project" value="InterPro"/>
</dbReference>
<dbReference type="Gene3D" id="1.20.140.10">
    <property type="entry name" value="Butyryl-CoA Dehydrogenase, subunit A, domain 3"/>
    <property type="match status" value="1"/>
</dbReference>
<dbReference type="InterPro" id="IPR037069">
    <property type="entry name" value="AcylCoA_DH/ox_N_sf"/>
</dbReference>
<dbReference type="Pfam" id="PF00441">
    <property type="entry name" value="Acyl-CoA_dh_1"/>
    <property type="match status" value="1"/>
</dbReference>
<gene>
    <name evidence="9" type="primary">mmgC</name>
    <name evidence="9" type="ORF">DB43_GU00460</name>
</gene>
<name>A0A0C1EAS9_9BACT</name>
<comment type="similarity">
    <text evidence="2 5">Belongs to the acyl-CoA dehydrogenase family.</text>
</comment>
<dbReference type="PROSITE" id="PS00073">
    <property type="entry name" value="ACYL_COA_DH_2"/>
    <property type="match status" value="1"/>
</dbReference>
<accession>A0A0C1EAS9</accession>
<dbReference type="Pfam" id="PF02771">
    <property type="entry name" value="Acyl-CoA_dh_N"/>
    <property type="match status" value="1"/>
</dbReference>
<dbReference type="PANTHER" id="PTHR43884:SF12">
    <property type="entry name" value="ISOVALERYL-COA DEHYDROGENASE, MITOCHONDRIAL-RELATED"/>
    <property type="match status" value="1"/>
</dbReference>
<evidence type="ECO:0000313" key="9">
    <source>
        <dbReference type="EMBL" id="KIA77153.1"/>
    </source>
</evidence>
<evidence type="ECO:0000256" key="4">
    <source>
        <dbReference type="ARBA" id="ARBA00022827"/>
    </source>
</evidence>